<organism evidence="1">
    <name type="scientific">marine metagenome</name>
    <dbReference type="NCBI Taxonomy" id="408172"/>
    <lineage>
        <taxon>unclassified sequences</taxon>
        <taxon>metagenomes</taxon>
        <taxon>ecological metagenomes</taxon>
    </lineage>
</organism>
<evidence type="ECO:0000313" key="1">
    <source>
        <dbReference type="EMBL" id="SVD37286.1"/>
    </source>
</evidence>
<name>A0A382USQ7_9ZZZZ</name>
<dbReference type="AlphaFoldDB" id="A0A382USQ7"/>
<reference evidence="1" key="1">
    <citation type="submission" date="2018-05" db="EMBL/GenBank/DDBJ databases">
        <authorList>
            <person name="Lanie J.A."/>
            <person name="Ng W.-L."/>
            <person name="Kazmierczak K.M."/>
            <person name="Andrzejewski T.M."/>
            <person name="Davidsen T.M."/>
            <person name="Wayne K.J."/>
            <person name="Tettelin H."/>
            <person name="Glass J.I."/>
            <person name="Rusch D."/>
            <person name="Podicherti R."/>
            <person name="Tsui H.-C.T."/>
            <person name="Winkler M.E."/>
        </authorList>
    </citation>
    <scope>NUCLEOTIDE SEQUENCE</scope>
</reference>
<feature type="non-terminal residue" evidence="1">
    <location>
        <position position="1"/>
    </location>
</feature>
<sequence length="275" mass="32278">QNYCEYNGYDDYWCNQDYVDYLNDWYKDDWYLKVTADSWTTQAKEIFGKMYGWCGTWPNWEMCPDQPKPWKMKDLKAKYISDWTWDDWDLFWDALYDWWYTGYDYNNEDDQTNWEDEYNYEDDFDIDAELELLLAGYDEEDCLNYGYYWDNANQSCGTEWVDNSGSETLVTASGETLNYSTGDVTQTLTTTTDGVSTSVTSTGRVSTLDNEFDDEIDTSVSGYSIINRYNDSHRSYLKIETADEADVQILQDSEAQHFDIGSSSSQNNITIIQTD</sequence>
<protein>
    <submittedName>
        <fullName evidence="1">Uncharacterized protein</fullName>
    </submittedName>
</protein>
<dbReference type="EMBL" id="UINC01146515">
    <property type="protein sequence ID" value="SVD37286.1"/>
    <property type="molecule type" value="Genomic_DNA"/>
</dbReference>
<accession>A0A382USQ7</accession>
<gene>
    <name evidence="1" type="ORF">METZ01_LOCUS390140</name>
</gene>
<proteinExistence type="predicted"/>